<reference evidence="1 2" key="1">
    <citation type="submission" date="2019-12" db="EMBL/GenBank/DDBJ databases">
        <authorList>
            <person name="Alioto T."/>
            <person name="Alioto T."/>
            <person name="Gomez Garrido J."/>
        </authorList>
    </citation>
    <scope>NUCLEOTIDE SEQUENCE [LARGE SCALE GENOMIC DNA]</scope>
</reference>
<comment type="caution">
    <text evidence="1">The sequence shown here is derived from an EMBL/GenBank/DDBJ whole genome shotgun (WGS) entry which is preliminary data.</text>
</comment>
<sequence length="117" mass="13215">MDTVEFPCSLEHPSFDFGLGFTQPSRLETMISKEVQVHVDSVISNVLNETKSTEQEQLPEAIPSSKLLVKRVPKPVKALQSPYVVDEVKQMKSLGNVVVFEHYNQHVEDDDVADFQN</sequence>
<evidence type="ECO:0000313" key="1">
    <source>
        <dbReference type="EMBL" id="CAA2990489.1"/>
    </source>
</evidence>
<dbReference type="EMBL" id="CACTIH010004303">
    <property type="protein sequence ID" value="CAA2990489.1"/>
    <property type="molecule type" value="Genomic_DNA"/>
</dbReference>
<name>A0A8S0SFQ0_OLEEU</name>
<gene>
    <name evidence="1" type="ORF">OLEA9_A084285</name>
</gene>
<keyword evidence="2" id="KW-1185">Reference proteome</keyword>
<protein>
    <submittedName>
        <fullName evidence="1">Uncharacterized protein</fullName>
    </submittedName>
</protein>
<dbReference type="Proteomes" id="UP000594638">
    <property type="component" value="Unassembled WGS sequence"/>
</dbReference>
<proteinExistence type="predicted"/>
<dbReference type="Gramene" id="OE9A084285T1">
    <property type="protein sequence ID" value="OE9A084285C1"/>
    <property type="gene ID" value="OE9A084285"/>
</dbReference>
<accession>A0A8S0SFQ0</accession>
<organism evidence="1 2">
    <name type="scientific">Olea europaea subsp. europaea</name>
    <dbReference type="NCBI Taxonomy" id="158383"/>
    <lineage>
        <taxon>Eukaryota</taxon>
        <taxon>Viridiplantae</taxon>
        <taxon>Streptophyta</taxon>
        <taxon>Embryophyta</taxon>
        <taxon>Tracheophyta</taxon>
        <taxon>Spermatophyta</taxon>
        <taxon>Magnoliopsida</taxon>
        <taxon>eudicotyledons</taxon>
        <taxon>Gunneridae</taxon>
        <taxon>Pentapetalae</taxon>
        <taxon>asterids</taxon>
        <taxon>lamiids</taxon>
        <taxon>Lamiales</taxon>
        <taxon>Oleaceae</taxon>
        <taxon>Oleeae</taxon>
        <taxon>Olea</taxon>
    </lineage>
</organism>
<evidence type="ECO:0000313" key="2">
    <source>
        <dbReference type="Proteomes" id="UP000594638"/>
    </source>
</evidence>
<dbReference type="AlphaFoldDB" id="A0A8S0SFQ0"/>